<dbReference type="GeneID" id="24798174"/>
<proteinExistence type="inferred from homology"/>
<dbReference type="AlphaFoldDB" id="A0A0A7GFI8"/>
<dbReference type="EMBL" id="CP009552">
    <property type="protein sequence ID" value="AIY90628.1"/>
    <property type="molecule type" value="Genomic_DNA"/>
</dbReference>
<dbReference type="KEGG" id="gac:GACE_1593"/>
<sequence>MREGILLRIYIGESDRYEGKPLYRYIVEFCRKEGIAGTTVLRGMLGYGKSSVIHNSSILRLSADLPVVIEIVDDVDKIERIKPMLAEIVREGLITEERVKIISYTGREEG</sequence>
<evidence type="ECO:0000313" key="3">
    <source>
        <dbReference type="Proteomes" id="UP000030624"/>
    </source>
</evidence>
<evidence type="ECO:0000313" key="2">
    <source>
        <dbReference type="EMBL" id="AIY90628.1"/>
    </source>
</evidence>
<organism evidence="2 3">
    <name type="scientific">Geoglobus acetivorans</name>
    <dbReference type="NCBI Taxonomy" id="565033"/>
    <lineage>
        <taxon>Archaea</taxon>
        <taxon>Methanobacteriati</taxon>
        <taxon>Methanobacteriota</taxon>
        <taxon>Archaeoglobi</taxon>
        <taxon>Archaeoglobales</taxon>
        <taxon>Archaeoglobaceae</taxon>
        <taxon>Geoglobus</taxon>
    </lineage>
</organism>
<dbReference type="eggNOG" id="arCOG04967">
    <property type="taxonomic scope" value="Archaea"/>
</dbReference>
<dbReference type="InterPro" id="IPR011322">
    <property type="entry name" value="N-reg_PII-like_a/b"/>
</dbReference>
<comment type="similarity">
    <text evidence="1">Belongs to the UPF0166 family.</text>
</comment>
<dbReference type="Gene3D" id="3.30.70.120">
    <property type="match status" value="1"/>
</dbReference>
<dbReference type="HOGENOM" id="CLU_146749_0_1_2"/>
<dbReference type="STRING" id="565033.GACE_1593"/>
<gene>
    <name evidence="2" type="ORF">GACE_1593</name>
</gene>
<name>A0A0A7GFI8_GEOAI</name>
<reference evidence="2 3" key="1">
    <citation type="journal article" date="2015" name="Appl. Environ. Microbiol.">
        <title>The Geoglobus acetivorans genome: Fe(III) reduction, acetate utilization, autotrophic growth, and degradation of aromatic compounds in a hyperthermophilic archaeon.</title>
        <authorList>
            <person name="Mardanov A.V."/>
            <person name="Slododkina G.B."/>
            <person name="Slobodkin A.I."/>
            <person name="Beletsky A.V."/>
            <person name="Gavrilov S.N."/>
            <person name="Kublanov I.V."/>
            <person name="Bonch-Osmolovskaya E.A."/>
            <person name="Skryabin K.G."/>
            <person name="Ravin N.V."/>
        </authorList>
    </citation>
    <scope>NUCLEOTIDE SEQUENCE [LARGE SCALE GENOMIC DNA]</scope>
    <source>
        <strain evidence="2 3">SBH6</strain>
    </source>
</reference>
<dbReference type="RefSeq" id="WP_048092511.1">
    <property type="nucleotide sequence ID" value="NZ_CP009552.1"/>
</dbReference>
<protein>
    <submittedName>
        <fullName evidence="2">Uncharacterized protein</fullName>
    </submittedName>
</protein>
<evidence type="ECO:0000256" key="1">
    <source>
        <dbReference type="ARBA" id="ARBA00010554"/>
    </source>
</evidence>
<dbReference type="PANTHER" id="PTHR35983">
    <property type="entry name" value="UPF0166 PROTEIN TM_0021"/>
    <property type="match status" value="1"/>
</dbReference>
<dbReference type="Pfam" id="PF02641">
    <property type="entry name" value="DUF190"/>
    <property type="match status" value="1"/>
</dbReference>
<dbReference type="InterPro" id="IPR015867">
    <property type="entry name" value="N-reg_PII/ATP_PRibTrfase_C"/>
</dbReference>
<dbReference type="Proteomes" id="UP000030624">
    <property type="component" value="Chromosome"/>
</dbReference>
<dbReference type="SUPFAM" id="SSF54913">
    <property type="entry name" value="GlnB-like"/>
    <property type="match status" value="1"/>
</dbReference>
<accession>A0A0A7GFI8</accession>
<dbReference type="InterPro" id="IPR003793">
    <property type="entry name" value="UPF0166"/>
</dbReference>
<dbReference type="PANTHER" id="PTHR35983:SF1">
    <property type="entry name" value="UPF0166 PROTEIN TM_0021"/>
    <property type="match status" value="1"/>
</dbReference>